<dbReference type="Gene3D" id="2.40.30.170">
    <property type="match status" value="1"/>
</dbReference>
<dbReference type="InterPro" id="IPR006143">
    <property type="entry name" value="RND_pump_MFP"/>
</dbReference>
<feature type="domain" description="Multidrug resistance protein MdtA-like alpha-helical hairpin" evidence="4">
    <location>
        <begin position="94"/>
        <end position="169"/>
    </location>
</feature>
<evidence type="ECO:0000256" key="3">
    <source>
        <dbReference type="SAM" id="Phobius"/>
    </source>
</evidence>
<dbReference type="EMBL" id="JTDV01000001">
    <property type="protein sequence ID" value="KJD34527.1"/>
    <property type="molecule type" value="Genomic_DNA"/>
</dbReference>
<dbReference type="InterPro" id="IPR058624">
    <property type="entry name" value="MdtA-like_HH"/>
</dbReference>
<dbReference type="NCBIfam" id="TIGR01730">
    <property type="entry name" value="RND_mfp"/>
    <property type="match status" value="1"/>
</dbReference>
<proteinExistence type="inferred from homology"/>
<dbReference type="SUPFAM" id="SSF111369">
    <property type="entry name" value="HlyD-like secretion proteins"/>
    <property type="match status" value="1"/>
</dbReference>
<dbReference type="Pfam" id="PF25990">
    <property type="entry name" value="Beta-barrel_YknX"/>
    <property type="match status" value="1"/>
</dbReference>
<evidence type="ECO:0000313" key="7">
    <source>
        <dbReference type="EMBL" id="KJD34527.1"/>
    </source>
</evidence>
<gene>
    <name evidence="7" type="ORF">PK35_01685</name>
</gene>
<evidence type="ECO:0000256" key="2">
    <source>
        <dbReference type="SAM" id="MobiDB-lite"/>
    </source>
</evidence>
<dbReference type="AlphaFoldDB" id="A0A0D7W9U4"/>
<dbReference type="Gene3D" id="2.40.50.100">
    <property type="match status" value="1"/>
</dbReference>
<comment type="caution">
    <text evidence="7">The sequence shown here is derived from an EMBL/GenBank/DDBJ whole genome shotgun (WGS) entry which is preliminary data.</text>
</comment>
<evidence type="ECO:0000259" key="6">
    <source>
        <dbReference type="Pfam" id="PF25990"/>
    </source>
</evidence>
<dbReference type="PANTHER" id="PTHR30469">
    <property type="entry name" value="MULTIDRUG RESISTANCE PROTEIN MDTA"/>
    <property type="match status" value="1"/>
</dbReference>
<dbReference type="RefSeq" id="WP_044624911.1">
    <property type="nucleotide sequence ID" value="NZ_JTDV01000001.1"/>
</dbReference>
<evidence type="ECO:0000313" key="8">
    <source>
        <dbReference type="Proteomes" id="UP000032361"/>
    </source>
</evidence>
<keyword evidence="3" id="KW-0812">Transmembrane</keyword>
<comment type="similarity">
    <text evidence="1">Belongs to the membrane fusion protein (MFP) (TC 8.A.1) family.</text>
</comment>
<dbReference type="PATRIC" id="fig|1382798.3.peg.340"/>
<dbReference type="STRING" id="1382798.PK35_01685"/>
<protein>
    <submittedName>
        <fullName evidence="7">Hemolysin D</fullName>
    </submittedName>
</protein>
<dbReference type="Gene3D" id="1.10.287.470">
    <property type="entry name" value="Helix hairpin bin"/>
    <property type="match status" value="1"/>
</dbReference>
<reference evidence="7 8" key="1">
    <citation type="journal article" date="2015" name="Antonie Van Leeuwenhoek">
        <title>Tamlana nanhaiensis sp. nov., isolated from surface seawater collected from the South China Sea.</title>
        <authorList>
            <person name="Liu X."/>
            <person name="Lai Q."/>
            <person name="Du Y."/>
            <person name="Li G."/>
            <person name="Sun F."/>
            <person name="Shao Z."/>
        </authorList>
    </citation>
    <scope>NUCLEOTIDE SEQUENCE [LARGE SCALE GENOMIC DNA]</scope>
    <source>
        <strain evidence="7 8">FHC16</strain>
    </source>
</reference>
<evidence type="ECO:0000259" key="5">
    <source>
        <dbReference type="Pfam" id="PF25917"/>
    </source>
</evidence>
<feature type="domain" description="Multidrug resistance protein MdtA-like barrel-sandwich hybrid" evidence="5">
    <location>
        <begin position="60"/>
        <end position="199"/>
    </location>
</feature>
<name>A0A0D7W9U4_9FLAO</name>
<dbReference type="Pfam" id="PF25876">
    <property type="entry name" value="HH_MFP_RND"/>
    <property type="match status" value="1"/>
</dbReference>
<evidence type="ECO:0000256" key="1">
    <source>
        <dbReference type="ARBA" id="ARBA00009477"/>
    </source>
</evidence>
<dbReference type="InterPro" id="IPR058636">
    <property type="entry name" value="Beta-barrel_YknX"/>
</dbReference>
<keyword evidence="8" id="KW-1185">Reference proteome</keyword>
<evidence type="ECO:0000259" key="4">
    <source>
        <dbReference type="Pfam" id="PF25876"/>
    </source>
</evidence>
<keyword evidence="3" id="KW-0472">Membrane</keyword>
<dbReference type="GO" id="GO:1990281">
    <property type="term" value="C:efflux pump complex"/>
    <property type="evidence" value="ECO:0007669"/>
    <property type="project" value="TreeGrafter"/>
</dbReference>
<sequence length="401" mass="43910">MKSKQKTIIITIALLVVAVVAYGFFSSGSDTVIEVKTTAVKKGEVTKLVTATGTVQPLTEVEVGTQVSGKVSKIYVDYNSEVKAGDLLAELDKTNLQASLLQARATYNNAVNDRDYLQTIYNRQKQLFDNKVISQSDYDEALYNLNAAKNTVTQRYSDLEEAKTNLSYAEIYSPIDGVVLSREVDEGQTVAASYSTPTLFTIAKDLKEMQVEADVDEADIGEVEEGQRVTFTVDAYQGTEFDGTVTQVRLNPTEESNVITYTVVIEAKNPDLKLKPGLTATVYIYTLELKDQLTIEAKAVNFMPDESLIQAYEAQEGVENTSVRTQEKPADDASVVWVLNNKKITPKTIELGESDGVNIQVKNGLNVEDKLVYSLESVSTATTTASGGESPFMPKPPGKKK</sequence>
<dbReference type="PANTHER" id="PTHR30469:SF33">
    <property type="entry name" value="SLR1207 PROTEIN"/>
    <property type="match status" value="1"/>
</dbReference>
<organism evidence="7 8">
    <name type="scientific">Neotamlana nanhaiensis</name>
    <dbReference type="NCBI Taxonomy" id="1382798"/>
    <lineage>
        <taxon>Bacteria</taxon>
        <taxon>Pseudomonadati</taxon>
        <taxon>Bacteroidota</taxon>
        <taxon>Flavobacteriia</taxon>
        <taxon>Flavobacteriales</taxon>
        <taxon>Flavobacteriaceae</taxon>
        <taxon>Neotamlana</taxon>
    </lineage>
</organism>
<dbReference type="Proteomes" id="UP000032361">
    <property type="component" value="Unassembled WGS sequence"/>
</dbReference>
<dbReference type="Pfam" id="PF25917">
    <property type="entry name" value="BSH_RND"/>
    <property type="match status" value="1"/>
</dbReference>
<dbReference type="Gene3D" id="2.40.420.20">
    <property type="match status" value="1"/>
</dbReference>
<feature type="domain" description="YknX-like beta-barrel" evidence="6">
    <location>
        <begin position="209"/>
        <end position="284"/>
    </location>
</feature>
<dbReference type="InterPro" id="IPR058625">
    <property type="entry name" value="MdtA-like_BSH"/>
</dbReference>
<keyword evidence="3" id="KW-1133">Transmembrane helix</keyword>
<dbReference type="GO" id="GO:0015562">
    <property type="term" value="F:efflux transmembrane transporter activity"/>
    <property type="evidence" value="ECO:0007669"/>
    <property type="project" value="TreeGrafter"/>
</dbReference>
<accession>A0A0D7W9U4</accession>
<feature type="transmembrane region" description="Helical" evidence="3">
    <location>
        <begin position="7"/>
        <end position="25"/>
    </location>
</feature>
<dbReference type="FunFam" id="2.40.30.170:FF:000010">
    <property type="entry name" value="Efflux RND transporter periplasmic adaptor subunit"/>
    <property type="match status" value="1"/>
</dbReference>
<feature type="region of interest" description="Disordered" evidence="2">
    <location>
        <begin position="382"/>
        <end position="401"/>
    </location>
</feature>
<dbReference type="OrthoDB" id="9809068at2"/>